<gene>
    <name evidence="2" type="ORF">SAMN05660742_10437</name>
</gene>
<feature type="domain" description="HD-GYP" evidence="1">
    <location>
        <begin position="215"/>
        <end position="411"/>
    </location>
</feature>
<dbReference type="InterPro" id="IPR003607">
    <property type="entry name" value="HD/PDEase_dom"/>
</dbReference>
<dbReference type="CDD" id="cd00077">
    <property type="entry name" value="HDc"/>
    <property type="match status" value="2"/>
</dbReference>
<dbReference type="PANTHER" id="PTHR43155:SF1">
    <property type="entry name" value="3'3'-CGAMP-SPECIFIC PHOSPHODIESTERASE 1"/>
    <property type="match status" value="1"/>
</dbReference>
<evidence type="ECO:0000313" key="2">
    <source>
        <dbReference type="EMBL" id="SEJ17129.1"/>
    </source>
</evidence>
<dbReference type="RefSeq" id="WP_091829780.1">
    <property type="nucleotide sequence ID" value="NZ_FNZK01000004.1"/>
</dbReference>
<protein>
    <submittedName>
        <fullName evidence="2">HDIG domain-containing protein</fullName>
    </submittedName>
</protein>
<proteinExistence type="predicted"/>
<name>A0A1H6WJ88_9FIRM</name>
<dbReference type="NCBIfam" id="TIGR00277">
    <property type="entry name" value="HDIG"/>
    <property type="match status" value="1"/>
</dbReference>
<dbReference type="PANTHER" id="PTHR43155">
    <property type="entry name" value="CYCLIC DI-GMP PHOSPHODIESTERASE PA4108-RELATED"/>
    <property type="match status" value="1"/>
</dbReference>
<dbReference type="InterPro" id="IPR006675">
    <property type="entry name" value="HDIG_dom"/>
</dbReference>
<feature type="domain" description="HD-GYP" evidence="1">
    <location>
        <begin position="4"/>
        <end position="196"/>
    </location>
</feature>
<dbReference type="Pfam" id="PF13487">
    <property type="entry name" value="HD_5"/>
    <property type="match status" value="1"/>
</dbReference>
<evidence type="ECO:0000259" key="1">
    <source>
        <dbReference type="PROSITE" id="PS51832"/>
    </source>
</evidence>
<dbReference type="Gene3D" id="1.10.3210.10">
    <property type="entry name" value="Hypothetical protein af1432"/>
    <property type="match status" value="2"/>
</dbReference>
<evidence type="ECO:0000313" key="3">
    <source>
        <dbReference type="Proteomes" id="UP000199662"/>
    </source>
</evidence>
<dbReference type="InterPro" id="IPR037522">
    <property type="entry name" value="HD_GYP_dom"/>
</dbReference>
<sequence>MRFFDIHPVNLVKALSMALELSINGMSRHHWQTAMICKKIADQISMNATEQRTLVFAALLHDIGAASSWDERQKIQQTDTFEKRSLGAHAEAGYLLLKDSPQLGYLAQSIRYHHDYWCGGNKSGLKGSQIPLVSRIIHLADRVQILIHHNQSIFAQREKILESIDRSSGIVFDPLLVKAAHEIMQAESFWLDLVNASYYENFFKTLDVYGSVRYSSDDAIQIANIFAKIIDKISKFTAHHSRSVTKTAVFLAKLEGFSEDDVKSMEIAGLLHDLGKLAVPNAILEKPGKLTAEEVVIVRQHTYYTYRILEQIDHFEVIAQWAAYHHETLDGQGYPFRIGGKDLSLGSRILAVADIFVALTETRPYRESLPKQKVQDIMTNMVKQNKIDGNVLKTLFDHYDDAVLLVDTRLAVKENERFA</sequence>
<dbReference type="PROSITE" id="PS51832">
    <property type="entry name" value="HD_GYP"/>
    <property type="match status" value="2"/>
</dbReference>
<dbReference type="InterPro" id="IPR006674">
    <property type="entry name" value="HD_domain"/>
</dbReference>
<dbReference type="Pfam" id="PF01966">
    <property type="entry name" value="HD"/>
    <property type="match status" value="1"/>
</dbReference>
<keyword evidence="3" id="KW-1185">Reference proteome</keyword>
<dbReference type="STRING" id="84035.SAMN05660742_10437"/>
<accession>A0A1H6WJ88</accession>
<reference evidence="3" key="1">
    <citation type="submission" date="2016-10" db="EMBL/GenBank/DDBJ databases">
        <authorList>
            <person name="Varghese N."/>
            <person name="Submissions S."/>
        </authorList>
    </citation>
    <scope>NUCLEOTIDE SEQUENCE [LARGE SCALE GENOMIC DNA]</scope>
    <source>
        <strain evidence="3">DSM 2179</strain>
    </source>
</reference>
<dbReference type="Proteomes" id="UP000199662">
    <property type="component" value="Unassembled WGS sequence"/>
</dbReference>
<dbReference type="EMBL" id="FNZK01000004">
    <property type="protein sequence ID" value="SEJ17129.1"/>
    <property type="molecule type" value="Genomic_DNA"/>
</dbReference>
<dbReference type="SUPFAM" id="SSF109604">
    <property type="entry name" value="HD-domain/PDEase-like"/>
    <property type="match status" value="2"/>
</dbReference>
<dbReference type="AlphaFoldDB" id="A0A1H6WJ88"/>
<dbReference type="SMART" id="SM00471">
    <property type="entry name" value="HDc"/>
    <property type="match status" value="2"/>
</dbReference>
<organism evidence="2 3">
    <name type="scientific">Propionispira arboris</name>
    <dbReference type="NCBI Taxonomy" id="84035"/>
    <lineage>
        <taxon>Bacteria</taxon>
        <taxon>Bacillati</taxon>
        <taxon>Bacillota</taxon>
        <taxon>Negativicutes</taxon>
        <taxon>Selenomonadales</taxon>
        <taxon>Selenomonadaceae</taxon>
        <taxon>Propionispira</taxon>
    </lineage>
</organism>